<dbReference type="GO" id="GO:1990811">
    <property type="term" value="C:MWP complex"/>
    <property type="evidence" value="ECO:0007669"/>
    <property type="project" value="TreeGrafter"/>
</dbReference>
<evidence type="ECO:0000313" key="1">
    <source>
        <dbReference type="EMBL" id="CAF5082655.1"/>
    </source>
</evidence>
<dbReference type="AlphaFoldDB" id="A0A822DTH1"/>
<sequence>SQTEKISSIESKYIIYNGTLQIAPIKPDLDRANPRLGVSCIEYSCSGRYVATINDTMPNLLFIFDFKPTFRLAFVLIQLQ</sequence>
<dbReference type="GO" id="GO:0005815">
    <property type="term" value="C:microtubule organizing center"/>
    <property type="evidence" value="ECO:0007669"/>
    <property type="project" value="TreeGrafter"/>
</dbReference>
<evidence type="ECO:0000313" key="2">
    <source>
        <dbReference type="Proteomes" id="UP000663848"/>
    </source>
</evidence>
<name>A0A822DTH1_9BILA</name>
<reference evidence="1" key="1">
    <citation type="submission" date="2021-02" db="EMBL/GenBank/DDBJ databases">
        <authorList>
            <person name="Nowell W R."/>
        </authorList>
    </citation>
    <scope>NUCLEOTIDE SEQUENCE</scope>
</reference>
<dbReference type="InterPro" id="IPR052778">
    <property type="entry name" value="Centrosome-WD_assoc"/>
</dbReference>
<organism evidence="1 2">
    <name type="scientific">Rotaria socialis</name>
    <dbReference type="NCBI Taxonomy" id="392032"/>
    <lineage>
        <taxon>Eukaryota</taxon>
        <taxon>Metazoa</taxon>
        <taxon>Spiralia</taxon>
        <taxon>Gnathifera</taxon>
        <taxon>Rotifera</taxon>
        <taxon>Eurotatoria</taxon>
        <taxon>Bdelloidea</taxon>
        <taxon>Philodinida</taxon>
        <taxon>Philodinidae</taxon>
        <taxon>Rotaria</taxon>
    </lineage>
</organism>
<dbReference type="EMBL" id="CAJOBR010065524">
    <property type="protein sequence ID" value="CAF5082655.1"/>
    <property type="molecule type" value="Genomic_DNA"/>
</dbReference>
<comment type="caution">
    <text evidence="1">The sequence shown here is derived from an EMBL/GenBank/DDBJ whole genome shotgun (WGS) entry which is preliminary data.</text>
</comment>
<accession>A0A822DTH1</accession>
<proteinExistence type="predicted"/>
<feature type="non-terminal residue" evidence="1">
    <location>
        <position position="80"/>
    </location>
</feature>
<feature type="non-terminal residue" evidence="1">
    <location>
        <position position="1"/>
    </location>
</feature>
<dbReference type="PANTHER" id="PTHR16220:SF0">
    <property type="entry name" value="WD REPEAT-CONTAINING PROTEIN WRAP73"/>
    <property type="match status" value="1"/>
</dbReference>
<protein>
    <submittedName>
        <fullName evidence="1">Uncharacterized protein</fullName>
    </submittedName>
</protein>
<gene>
    <name evidence="1" type="ORF">QYT958_LOCUS43981</name>
</gene>
<dbReference type="Proteomes" id="UP000663848">
    <property type="component" value="Unassembled WGS sequence"/>
</dbReference>
<dbReference type="PANTHER" id="PTHR16220">
    <property type="entry name" value="WD REPEAT PROTEIN 8-RELATED"/>
    <property type="match status" value="1"/>
</dbReference>